<dbReference type="Gene3D" id="1.25.40.10">
    <property type="entry name" value="Tetratricopeptide repeat domain"/>
    <property type="match status" value="1"/>
</dbReference>
<organism evidence="1">
    <name type="scientific">marine sediment metagenome</name>
    <dbReference type="NCBI Taxonomy" id="412755"/>
    <lineage>
        <taxon>unclassified sequences</taxon>
        <taxon>metagenomes</taxon>
        <taxon>ecological metagenomes</taxon>
    </lineage>
</organism>
<dbReference type="InterPro" id="IPR019734">
    <property type="entry name" value="TPR_rpt"/>
</dbReference>
<gene>
    <name evidence="1" type="ORF">S03H2_19518</name>
</gene>
<dbReference type="Pfam" id="PF14559">
    <property type="entry name" value="TPR_19"/>
    <property type="match status" value="1"/>
</dbReference>
<name>X1GLT9_9ZZZZ</name>
<evidence type="ECO:0000313" key="1">
    <source>
        <dbReference type="EMBL" id="GAH45825.1"/>
    </source>
</evidence>
<dbReference type="AlphaFoldDB" id="X1GLT9"/>
<feature type="non-terminal residue" evidence="1">
    <location>
        <position position="1"/>
    </location>
</feature>
<comment type="caution">
    <text evidence="1">The sequence shown here is derived from an EMBL/GenBank/DDBJ whole genome shotgun (WGS) entry which is preliminary data.</text>
</comment>
<accession>X1GLT9</accession>
<dbReference type="EMBL" id="BARU01010198">
    <property type="protein sequence ID" value="GAH45825.1"/>
    <property type="molecule type" value="Genomic_DNA"/>
</dbReference>
<reference evidence="1" key="1">
    <citation type="journal article" date="2014" name="Front. Microbiol.">
        <title>High frequency of phylogenetically diverse reductive dehalogenase-homologous genes in deep subseafloor sedimentary metagenomes.</title>
        <authorList>
            <person name="Kawai M."/>
            <person name="Futagami T."/>
            <person name="Toyoda A."/>
            <person name="Takaki Y."/>
            <person name="Nishi S."/>
            <person name="Hori S."/>
            <person name="Arai W."/>
            <person name="Tsubouchi T."/>
            <person name="Morono Y."/>
            <person name="Uchiyama I."/>
            <person name="Ito T."/>
            <person name="Fujiyama A."/>
            <person name="Inagaki F."/>
            <person name="Takami H."/>
        </authorList>
    </citation>
    <scope>NUCLEOTIDE SEQUENCE</scope>
    <source>
        <strain evidence="1">Expedition CK06-06</strain>
    </source>
</reference>
<sequence>YFSNTSQYNEALKYYQRSVDIQKDFLDGIYQLGLSHLAMQNRAEALKEFENYLKYDPDSERASQVKGFIEYLKRK</sequence>
<dbReference type="PROSITE" id="PS50005">
    <property type="entry name" value="TPR"/>
    <property type="match status" value="1"/>
</dbReference>
<dbReference type="InterPro" id="IPR011990">
    <property type="entry name" value="TPR-like_helical_dom_sf"/>
</dbReference>
<dbReference type="SUPFAM" id="SSF48452">
    <property type="entry name" value="TPR-like"/>
    <property type="match status" value="1"/>
</dbReference>
<protein>
    <submittedName>
        <fullName evidence="1">Uncharacterized protein</fullName>
    </submittedName>
</protein>
<proteinExistence type="predicted"/>